<protein>
    <recommendedName>
        <fullName evidence="4">DUF2993 domain-containing protein</fullName>
    </recommendedName>
</protein>
<evidence type="ECO:0000313" key="3">
    <source>
        <dbReference type="Proteomes" id="UP000470404"/>
    </source>
</evidence>
<dbReference type="EMBL" id="JAAGNC010000189">
    <property type="protein sequence ID" value="NEC61291.1"/>
    <property type="molecule type" value="Genomic_DNA"/>
</dbReference>
<keyword evidence="1" id="KW-0812">Transmembrane</keyword>
<feature type="transmembrane region" description="Helical" evidence="1">
    <location>
        <begin position="16"/>
        <end position="38"/>
    </location>
</feature>
<name>A0ABX0C0U9_9PSEU</name>
<proteinExistence type="predicted"/>
<keyword evidence="1" id="KW-0472">Membrane</keyword>
<sequence>MAPAPAPPDPWYASGLFWAIAAVGVAIVLGVGAIVATYRSANPRRRLHVYASNITPLVHQIGQTLSLEVRSNGVVLTNPHIATANLVVRSRRDIRKDAFDGPIKLFFGTHIVAVLEQTSGTDVPGTPLPSLIRHEDLLEIQPSILRRDLTLTYTVLVEGSTPVFNAEVPVDADIRDTPPSETASTLGQIAFKVATQVLNQMPLPLGARFRI</sequence>
<keyword evidence="3" id="KW-1185">Reference proteome</keyword>
<evidence type="ECO:0000313" key="2">
    <source>
        <dbReference type="EMBL" id="NEC61291.1"/>
    </source>
</evidence>
<keyword evidence="1" id="KW-1133">Transmembrane helix</keyword>
<dbReference type="RefSeq" id="WP_157904982.1">
    <property type="nucleotide sequence ID" value="NZ_JAAGNC010000189.1"/>
</dbReference>
<evidence type="ECO:0008006" key="4">
    <source>
        <dbReference type="Google" id="ProtNLM"/>
    </source>
</evidence>
<dbReference type="Proteomes" id="UP000470404">
    <property type="component" value="Unassembled WGS sequence"/>
</dbReference>
<reference evidence="2 3" key="1">
    <citation type="submission" date="2020-01" db="EMBL/GenBank/DDBJ databases">
        <title>Insect and environment-associated Actinomycetes.</title>
        <authorList>
            <person name="Currrie C."/>
            <person name="Chevrette M."/>
            <person name="Carlson C."/>
            <person name="Stubbendieck R."/>
            <person name="Wendt-Pienkowski E."/>
        </authorList>
    </citation>
    <scope>NUCLEOTIDE SEQUENCE [LARGE SCALE GENOMIC DNA]</scope>
    <source>
        <strain evidence="2 3">SID8386</strain>
    </source>
</reference>
<gene>
    <name evidence="2" type="ORF">G3I59_38245</name>
</gene>
<evidence type="ECO:0000256" key="1">
    <source>
        <dbReference type="SAM" id="Phobius"/>
    </source>
</evidence>
<comment type="caution">
    <text evidence="2">The sequence shown here is derived from an EMBL/GenBank/DDBJ whole genome shotgun (WGS) entry which is preliminary data.</text>
</comment>
<organism evidence="2 3">
    <name type="scientific">Amycolatopsis rubida</name>
    <dbReference type="NCBI Taxonomy" id="112413"/>
    <lineage>
        <taxon>Bacteria</taxon>
        <taxon>Bacillati</taxon>
        <taxon>Actinomycetota</taxon>
        <taxon>Actinomycetes</taxon>
        <taxon>Pseudonocardiales</taxon>
        <taxon>Pseudonocardiaceae</taxon>
        <taxon>Amycolatopsis</taxon>
    </lineage>
</organism>
<accession>A0ABX0C0U9</accession>